<feature type="transmembrane region" description="Helical" evidence="1">
    <location>
        <begin position="311"/>
        <end position="329"/>
    </location>
</feature>
<evidence type="ECO:0000259" key="4">
    <source>
        <dbReference type="Pfam" id="PF11797"/>
    </source>
</evidence>
<reference evidence="5 6" key="1">
    <citation type="journal article" date="2019" name="Int. J. Syst. Evol. Microbiol.">
        <title>The Global Catalogue of Microorganisms (GCM) 10K type strain sequencing project: providing services to taxonomists for standard genome sequencing and annotation.</title>
        <authorList>
            <consortium name="The Broad Institute Genomics Platform"/>
            <consortium name="The Broad Institute Genome Sequencing Center for Infectious Disease"/>
            <person name="Wu L."/>
            <person name="Ma J."/>
        </authorList>
    </citation>
    <scope>NUCLEOTIDE SEQUENCE [LARGE SCALE GENOMIC DNA]</scope>
    <source>
        <strain evidence="5 6">JCM 14193</strain>
    </source>
</reference>
<keyword evidence="6" id="KW-1185">Reference proteome</keyword>
<dbReference type="RefSeq" id="WP_343781746.1">
    <property type="nucleotide sequence ID" value="NZ_BAAACZ010000005.1"/>
</dbReference>
<comment type="caution">
    <text evidence="5">The sequence shown here is derived from an EMBL/GenBank/DDBJ whole genome shotgun (WGS) entry which is preliminary data.</text>
</comment>
<feature type="domain" description="WxL Interacting Protein host binding" evidence="4">
    <location>
        <begin position="166"/>
        <end position="293"/>
    </location>
</feature>
<keyword evidence="2" id="KW-0732">Signal</keyword>
<gene>
    <name evidence="5" type="ORF">GCM10008935_06430</name>
</gene>
<proteinExistence type="predicted"/>
<keyword evidence="1" id="KW-1133">Transmembrane helix</keyword>
<accession>A0ABN0ZP29</accession>
<keyword evidence="1" id="KW-0472">Membrane</keyword>
<evidence type="ECO:0000259" key="3">
    <source>
        <dbReference type="Pfam" id="PF06030"/>
    </source>
</evidence>
<evidence type="ECO:0000313" key="6">
    <source>
        <dbReference type="Proteomes" id="UP001500740"/>
    </source>
</evidence>
<keyword evidence="1" id="KW-0812">Transmembrane</keyword>
<evidence type="ECO:0008006" key="7">
    <source>
        <dbReference type="Google" id="ProtNLM"/>
    </source>
</evidence>
<dbReference type="Pfam" id="PF11797">
    <property type="entry name" value="WxLIP_HBD"/>
    <property type="match status" value="1"/>
</dbReference>
<evidence type="ECO:0000256" key="2">
    <source>
        <dbReference type="SAM" id="SignalP"/>
    </source>
</evidence>
<name>A0ABN0ZP29_9BACI</name>
<feature type="signal peptide" evidence="2">
    <location>
        <begin position="1"/>
        <end position="21"/>
    </location>
</feature>
<dbReference type="Pfam" id="PF06030">
    <property type="entry name" value="WxLIP_PGBD"/>
    <property type="match status" value="1"/>
</dbReference>
<feature type="chain" id="PRO_5045200543" description="DUF916 domain-containing protein" evidence="2">
    <location>
        <begin position="22"/>
        <end position="334"/>
    </location>
</feature>
<dbReference type="Proteomes" id="UP001500740">
    <property type="component" value="Unassembled WGS sequence"/>
</dbReference>
<evidence type="ECO:0000313" key="5">
    <source>
        <dbReference type="EMBL" id="GAA0454300.1"/>
    </source>
</evidence>
<organism evidence="5 6">
    <name type="scientific">Alkalibacillus silvisoli</name>
    <dbReference type="NCBI Taxonomy" id="392823"/>
    <lineage>
        <taxon>Bacteria</taxon>
        <taxon>Bacillati</taxon>
        <taxon>Bacillota</taxon>
        <taxon>Bacilli</taxon>
        <taxon>Bacillales</taxon>
        <taxon>Bacillaceae</taxon>
        <taxon>Alkalibacillus</taxon>
    </lineage>
</organism>
<feature type="domain" description="WxL Interacting Protein peptidoglycan binding" evidence="3">
    <location>
        <begin position="28"/>
        <end position="146"/>
    </location>
</feature>
<dbReference type="InterPro" id="IPR021759">
    <property type="entry name" value="WxLIP_HBD"/>
</dbReference>
<sequence>MRYIFLLIFLFLFCASMTVSAEQTSPVSINLIYPDNHIESTTGYFDLNVEPGEQQEVHVELINNRDEELTVIIEGADAYTDPNGGIMYGQNLESFNSSLLQDAYEMSLYIDVPGEIVIEPLARKTVPIKVDVPDLIGQTVLGGLRFVVPSQREDTEETGDDEARFIIQTDLVYAIATQLNLPEQVESNFTFNGAGFLSSTGEVYIGMQNDAHKIQDLISGKYSVLNEEGIELFSGTFEPFNMAPKSSIHYPISWDYESLEEGTYTLNVEAKIDEQGDVSFSDSFTIGSQEIDEHIENNQSVTVQHTQGMPVWGWILILILAGGIFYLLGKRRRG</sequence>
<dbReference type="InterPro" id="IPR010317">
    <property type="entry name" value="WxLIP_PGBD"/>
</dbReference>
<evidence type="ECO:0000256" key="1">
    <source>
        <dbReference type="SAM" id="Phobius"/>
    </source>
</evidence>
<dbReference type="EMBL" id="BAAACZ010000005">
    <property type="protein sequence ID" value="GAA0454300.1"/>
    <property type="molecule type" value="Genomic_DNA"/>
</dbReference>
<protein>
    <recommendedName>
        <fullName evidence="7">DUF916 domain-containing protein</fullName>
    </recommendedName>
</protein>